<dbReference type="SMART" id="SM00394">
    <property type="entry name" value="RIIa"/>
    <property type="match status" value="1"/>
</dbReference>
<dbReference type="GO" id="GO:0031514">
    <property type="term" value="C:motile cilium"/>
    <property type="evidence" value="ECO:0007669"/>
    <property type="project" value="UniProtKB-SubCell"/>
</dbReference>
<dbReference type="InterPro" id="IPR003117">
    <property type="entry name" value="cAMP_dep_PK_reg_su_I/II_a/b"/>
</dbReference>
<dbReference type="GeneID" id="9687221"/>
<dbReference type="CDD" id="cd22985">
    <property type="entry name" value="DD_CrRSP11-like"/>
    <property type="match status" value="1"/>
</dbReference>
<sequence length="211" mass="22259">MPLDLDPIYCAEQIAVPPDLADVLKAYTKEVVRRQPADVYAFSADYFANLADVTAVPPEDTSAPTVHQLADAYSAVKGKGELSAADFESVCVGAGVPRATVQRAFRLGEFGSTAPVKPSEPLTLLLTMTDASFVGICASLFDVFGEDGKLTGVEFLALFAYLTAKDPSVTQESLDALETALGDKVNEKLSFGEANARVADVLAAIMDEGGM</sequence>
<dbReference type="PANTHER" id="PTHR14952">
    <property type="entry name" value="ROPPORIN-1-LIKE PROTEIN"/>
    <property type="match status" value="1"/>
</dbReference>
<feature type="domain" description="RIIa" evidence="5">
    <location>
        <begin position="18"/>
        <end position="55"/>
    </location>
</feature>
<comment type="subcellular location">
    <subcellularLocation>
        <location evidence="1">Cell projection</location>
        <location evidence="1">Cilium</location>
        <location evidence="1">Flagellum</location>
    </subcellularLocation>
</comment>
<dbReference type="EMBL" id="GG663744">
    <property type="protein sequence ID" value="EEH54167.1"/>
    <property type="molecule type" value="Genomic_DNA"/>
</dbReference>
<reference evidence="6 7" key="1">
    <citation type="journal article" date="2009" name="Science">
        <title>Green evolution and dynamic adaptations revealed by genomes of the marine picoeukaryotes Micromonas.</title>
        <authorList>
            <person name="Worden A.Z."/>
            <person name="Lee J.H."/>
            <person name="Mock T."/>
            <person name="Rouze P."/>
            <person name="Simmons M.P."/>
            <person name="Aerts A.L."/>
            <person name="Allen A.E."/>
            <person name="Cuvelier M.L."/>
            <person name="Derelle E."/>
            <person name="Everett M.V."/>
            <person name="Foulon E."/>
            <person name="Grimwood J."/>
            <person name="Gundlach H."/>
            <person name="Henrissat B."/>
            <person name="Napoli C."/>
            <person name="McDonald S.M."/>
            <person name="Parker M.S."/>
            <person name="Rombauts S."/>
            <person name="Salamov A."/>
            <person name="Von Dassow P."/>
            <person name="Badger J.H."/>
            <person name="Coutinho P.M."/>
            <person name="Demir E."/>
            <person name="Dubchak I."/>
            <person name="Gentemann C."/>
            <person name="Eikrem W."/>
            <person name="Gready J.E."/>
            <person name="John U."/>
            <person name="Lanier W."/>
            <person name="Lindquist E.A."/>
            <person name="Lucas S."/>
            <person name="Mayer K.F."/>
            <person name="Moreau H."/>
            <person name="Not F."/>
            <person name="Otillar R."/>
            <person name="Panaud O."/>
            <person name="Pangilinan J."/>
            <person name="Paulsen I."/>
            <person name="Piegu B."/>
            <person name="Poliakov A."/>
            <person name="Robbens S."/>
            <person name="Schmutz J."/>
            <person name="Toulza E."/>
            <person name="Wyss T."/>
            <person name="Zelensky A."/>
            <person name="Zhou K."/>
            <person name="Armbrust E.V."/>
            <person name="Bhattacharya D."/>
            <person name="Goodenough U.W."/>
            <person name="Van de Peer Y."/>
            <person name="Grigoriev I.V."/>
        </authorList>
    </citation>
    <scope>NUCLEOTIDE SEQUENCE [LARGE SCALE GENOMIC DNA]</scope>
    <source>
        <strain evidence="6 7">CCMP1545</strain>
    </source>
</reference>
<dbReference type="STRING" id="564608.C1N1B2"/>
<evidence type="ECO:0000256" key="3">
    <source>
        <dbReference type="ARBA" id="ARBA00023273"/>
    </source>
</evidence>
<dbReference type="PANTHER" id="PTHR14952:SF9">
    <property type="entry name" value="EF-HAND DOMAIN-CONTAINING PROTEIN"/>
    <property type="match status" value="1"/>
</dbReference>
<organism evidence="7">
    <name type="scientific">Micromonas pusilla (strain CCMP1545)</name>
    <name type="common">Picoplanktonic green alga</name>
    <dbReference type="NCBI Taxonomy" id="564608"/>
    <lineage>
        <taxon>Eukaryota</taxon>
        <taxon>Viridiplantae</taxon>
        <taxon>Chlorophyta</taxon>
        <taxon>Mamiellophyceae</taxon>
        <taxon>Mamiellales</taxon>
        <taxon>Mamiellaceae</taxon>
        <taxon>Micromonas</taxon>
    </lineage>
</organism>
<dbReference type="Pfam" id="PF02197">
    <property type="entry name" value="RIIa"/>
    <property type="match status" value="1"/>
</dbReference>
<dbReference type="Gene3D" id="1.20.890.10">
    <property type="entry name" value="cAMP-dependent protein kinase regulatory subunit, dimerization-anchoring domain"/>
    <property type="match status" value="1"/>
</dbReference>
<protein>
    <submittedName>
        <fullName evidence="6">Flagellar radial spoke protein</fullName>
    </submittedName>
</protein>
<name>C1N1B2_MICPC</name>
<accession>C1N1B2</accession>
<dbReference type="RefSeq" id="XP_003061537.1">
    <property type="nucleotide sequence ID" value="XM_003061491.1"/>
</dbReference>
<keyword evidence="7" id="KW-1185">Reference proteome</keyword>
<keyword evidence="2 6" id="KW-0282">Flagellum</keyword>
<proteinExistence type="inferred from homology"/>
<keyword evidence="2 6" id="KW-0969">Cilium</keyword>
<dbReference type="SUPFAM" id="SSF47391">
    <property type="entry name" value="Dimerization-anchoring domain of cAMP-dependent PK regulatory subunit"/>
    <property type="match status" value="1"/>
</dbReference>
<evidence type="ECO:0000256" key="1">
    <source>
        <dbReference type="ARBA" id="ARBA00004230"/>
    </source>
</evidence>
<dbReference type="eggNOG" id="ENOG502QTNR">
    <property type="taxonomic scope" value="Eukaryota"/>
</dbReference>
<comment type="similarity">
    <text evidence="4">Belongs to the ropporin family.</text>
</comment>
<evidence type="ECO:0000313" key="7">
    <source>
        <dbReference type="Proteomes" id="UP000001876"/>
    </source>
</evidence>
<gene>
    <name evidence="6" type="primary">RSP6</name>
    <name evidence="6" type="ORF">MICPUCDRAFT_63054</name>
</gene>
<evidence type="ECO:0000256" key="2">
    <source>
        <dbReference type="ARBA" id="ARBA00022846"/>
    </source>
</evidence>
<dbReference type="Proteomes" id="UP000001876">
    <property type="component" value="Unassembled WGS sequence"/>
</dbReference>
<dbReference type="AlphaFoldDB" id="C1N1B2"/>
<dbReference type="KEGG" id="mpp:MICPUCDRAFT_63054"/>
<evidence type="ECO:0000259" key="5">
    <source>
        <dbReference type="SMART" id="SM00394"/>
    </source>
</evidence>
<keyword evidence="3" id="KW-0966">Cell projection</keyword>
<dbReference type="OrthoDB" id="10067602at2759"/>
<dbReference type="OMA" id="MQERIYC"/>
<evidence type="ECO:0000313" key="6">
    <source>
        <dbReference type="EMBL" id="EEH54167.1"/>
    </source>
</evidence>
<evidence type="ECO:0000256" key="4">
    <source>
        <dbReference type="ARBA" id="ARBA00035651"/>
    </source>
</evidence>